<dbReference type="CDD" id="cd15891">
    <property type="entry name" value="SNARE_Vti1a"/>
    <property type="match status" value="1"/>
</dbReference>
<dbReference type="Pfam" id="PF12352">
    <property type="entry name" value="V-SNARE_C"/>
    <property type="match status" value="1"/>
</dbReference>
<evidence type="ECO:0000256" key="10">
    <source>
        <dbReference type="SAM" id="Phobius"/>
    </source>
</evidence>
<dbReference type="InterPro" id="IPR007705">
    <property type="entry name" value="Vesicle_trsprt_v-SNARE_N"/>
</dbReference>
<evidence type="ECO:0000256" key="5">
    <source>
        <dbReference type="ARBA" id="ARBA00022989"/>
    </source>
</evidence>
<keyword evidence="13" id="KW-1185">Reference proteome</keyword>
<dbReference type="GO" id="GO:0005789">
    <property type="term" value="C:endoplasmic reticulum membrane"/>
    <property type="evidence" value="ECO:0007669"/>
    <property type="project" value="TreeGrafter"/>
</dbReference>
<dbReference type="PANTHER" id="PTHR21230">
    <property type="entry name" value="VESICLE TRANSPORT V-SNARE PROTEIN VTI1-RELATED"/>
    <property type="match status" value="1"/>
</dbReference>
<dbReference type="SUPFAM" id="SSF47661">
    <property type="entry name" value="t-snare proteins"/>
    <property type="match status" value="1"/>
</dbReference>
<dbReference type="PANTHER" id="PTHR21230:SF26">
    <property type="entry name" value="VESICLE TRANSPORT THROUGH INTERACTION WITH T-SNARES HOMOLOG 1A"/>
    <property type="match status" value="1"/>
</dbReference>
<comment type="similarity">
    <text evidence="1">Belongs to the VTI1 family.</text>
</comment>
<name>A0A9Q0N9G4_9DIPT</name>
<dbReference type="GO" id="GO:0005829">
    <property type="term" value="C:cytosol"/>
    <property type="evidence" value="ECO:0007669"/>
    <property type="project" value="GOC"/>
</dbReference>
<evidence type="ECO:0000256" key="7">
    <source>
        <dbReference type="ARBA" id="ARBA00023136"/>
    </source>
</evidence>
<dbReference type="PIRSF" id="PIRSF028865">
    <property type="entry name" value="Membrin-2"/>
    <property type="match status" value="1"/>
</dbReference>
<evidence type="ECO:0000256" key="8">
    <source>
        <dbReference type="ARBA" id="ARBA00060376"/>
    </source>
</evidence>
<comment type="caution">
    <text evidence="12">The sequence shown here is derived from an EMBL/GenBank/DDBJ whole genome shotgun (WGS) entry which is preliminary data.</text>
</comment>
<feature type="coiled-coil region" evidence="9">
    <location>
        <begin position="154"/>
        <end position="181"/>
    </location>
</feature>
<keyword evidence="3 10" id="KW-0812">Transmembrane</keyword>
<feature type="coiled-coil region" evidence="9">
    <location>
        <begin position="34"/>
        <end position="101"/>
    </location>
</feature>
<dbReference type="GO" id="GO:0006891">
    <property type="term" value="P:intra-Golgi vesicle-mediated transport"/>
    <property type="evidence" value="ECO:0007669"/>
    <property type="project" value="TreeGrafter"/>
</dbReference>
<sequence>MTSLIQDYEQQYAVLSAEITSDIGKIGRISGAERRELVGKVNSSLEEVQELLEQIQLEIRDANSSNKSVLTNRLNCYQAELKRLKQEFVNAKNNKNDTTISFESTDYDNVGESINDEQQRRLLDNSERIERTGNRLADGYRTILETETIGAAVLQDLSEQREKIQRSRSRLRETNEDLRLSSRIMNSMIVRSLRERAVLYGVVLLFIVVVSLSIYLSVSKD</sequence>
<evidence type="ECO:0000256" key="1">
    <source>
        <dbReference type="ARBA" id="ARBA00006108"/>
    </source>
</evidence>
<gene>
    <name evidence="12" type="primary">VTI1A</name>
    <name evidence="12" type="ORF">Bhyg_01399</name>
</gene>
<dbReference type="GO" id="GO:0031902">
    <property type="term" value="C:late endosome membrane"/>
    <property type="evidence" value="ECO:0007669"/>
    <property type="project" value="TreeGrafter"/>
</dbReference>
<dbReference type="Pfam" id="PF05008">
    <property type="entry name" value="V-SNARE"/>
    <property type="match status" value="1"/>
</dbReference>
<organism evidence="12 13">
    <name type="scientific">Pseudolycoriella hygida</name>
    <dbReference type="NCBI Taxonomy" id="35572"/>
    <lineage>
        <taxon>Eukaryota</taxon>
        <taxon>Metazoa</taxon>
        <taxon>Ecdysozoa</taxon>
        <taxon>Arthropoda</taxon>
        <taxon>Hexapoda</taxon>
        <taxon>Insecta</taxon>
        <taxon>Pterygota</taxon>
        <taxon>Neoptera</taxon>
        <taxon>Endopterygota</taxon>
        <taxon>Diptera</taxon>
        <taxon>Nematocera</taxon>
        <taxon>Sciaroidea</taxon>
        <taxon>Sciaridae</taxon>
        <taxon>Pseudolycoriella</taxon>
    </lineage>
</organism>
<dbReference type="InterPro" id="IPR038407">
    <property type="entry name" value="v-SNARE_N_sf"/>
</dbReference>
<proteinExistence type="inferred from homology"/>
<accession>A0A9Q0N9G4</accession>
<dbReference type="InterPro" id="IPR027027">
    <property type="entry name" value="GOSR2/Membrin/Bos1"/>
</dbReference>
<evidence type="ECO:0000256" key="3">
    <source>
        <dbReference type="ARBA" id="ARBA00022692"/>
    </source>
</evidence>
<dbReference type="AlphaFoldDB" id="A0A9Q0N9G4"/>
<evidence type="ECO:0000256" key="6">
    <source>
        <dbReference type="ARBA" id="ARBA00023054"/>
    </source>
</evidence>
<keyword evidence="5 10" id="KW-1133">Transmembrane helix</keyword>
<dbReference type="Gene3D" id="1.20.5.110">
    <property type="match status" value="1"/>
</dbReference>
<keyword evidence="2" id="KW-0813">Transport</keyword>
<dbReference type="Proteomes" id="UP001151699">
    <property type="component" value="Chromosome A"/>
</dbReference>
<dbReference type="OrthoDB" id="430637at2759"/>
<dbReference type="FunFam" id="1.20.58.400:FF:000001">
    <property type="entry name" value="Vesicle transport through interaction with t-SNAREs homolog 1A"/>
    <property type="match status" value="1"/>
</dbReference>
<feature type="domain" description="Vesicle transport v-SNARE N-terminal" evidence="11">
    <location>
        <begin position="1"/>
        <end position="91"/>
    </location>
</feature>
<dbReference type="GO" id="GO:0005484">
    <property type="term" value="F:SNAP receptor activity"/>
    <property type="evidence" value="ECO:0007669"/>
    <property type="project" value="InterPro"/>
</dbReference>
<dbReference type="GO" id="GO:0006896">
    <property type="term" value="P:Golgi to vacuole transport"/>
    <property type="evidence" value="ECO:0007669"/>
    <property type="project" value="TreeGrafter"/>
</dbReference>
<evidence type="ECO:0000313" key="13">
    <source>
        <dbReference type="Proteomes" id="UP001151699"/>
    </source>
</evidence>
<dbReference type="GO" id="GO:0005794">
    <property type="term" value="C:Golgi apparatus"/>
    <property type="evidence" value="ECO:0007669"/>
    <property type="project" value="InterPro"/>
</dbReference>
<dbReference type="FunFam" id="1.20.5.110:FF:000002">
    <property type="entry name" value="Vesicle transport through interaction with t-SNAREsB"/>
    <property type="match status" value="1"/>
</dbReference>
<evidence type="ECO:0000256" key="9">
    <source>
        <dbReference type="SAM" id="Coils"/>
    </source>
</evidence>
<dbReference type="EMBL" id="WJQU01000001">
    <property type="protein sequence ID" value="KAJ6646188.1"/>
    <property type="molecule type" value="Genomic_DNA"/>
</dbReference>
<keyword evidence="7 10" id="KW-0472">Membrane</keyword>
<dbReference type="GO" id="GO:0048280">
    <property type="term" value="P:vesicle fusion with Golgi apparatus"/>
    <property type="evidence" value="ECO:0007669"/>
    <property type="project" value="TreeGrafter"/>
</dbReference>
<dbReference type="GO" id="GO:0016236">
    <property type="term" value="P:macroautophagy"/>
    <property type="evidence" value="ECO:0007669"/>
    <property type="project" value="TreeGrafter"/>
</dbReference>
<protein>
    <submittedName>
        <fullName evidence="12">Vesicle transport through interaction with t-SNAREs like 1A</fullName>
    </submittedName>
</protein>
<evidence type="ECO:0000256" key="4">
    <source>
        <dbReference type="ARBA" id="ARBA00022927"/>
    </source>
</evidence>
<dbReference type="GO" id="GO:0042147">
    <property type="term" value="P:retrograde transport, endosome to Golgi"/>
    <property type="evidence" value="ECO:0007669"/>
    <property type="project" value="TreeGrafter"/>
</dbReference>
<dbReference type="GO" id="GO:0000149">
    <property type="term" value="F:SNARE binding"/>
    <property type="evidence" value="ECO:0007669"/>
    <property type="project" value="TreeGrafter"/>
</dbReference>
<feature type="transmembrane region" description="Helical" evidence="10">
    <location>
        <begin position="197"/>
        <end position="218"/>
    </location>
</feature>
<dbReference type="Gene3D" id="1.20.58.400">
    <property type="entry name" value="t-snare proteins"/>
    <property type="match status" value="1"/>
</dbReference>
<keyword evidence="4" id="KW-0653">Protein transport</keyword>
<evidence type="ECO:0000256" key="2">
    <source>
        <dbReference type="ARBA" id="ARBA00022448"/>
    </source>
</evidence>
<dbReference type="GO" id="GO:0006886">
    <property type="term" value="P:intracellular protein transport"/>
    <property type="evidence" value="ECO:0007669"/>
    <property type="project" value="InterPro"/>
</dbReference>
<keyword evidence="6 9" id="KW-0175">Coiled coil</keyword>
<dbReference type="GO" id="GO:0012507">
    <property type="term" value="C:ER to Golgi transport vesicle membrane"/>
    <property type="evidence" value="ECO:0007669"/>
    <property type="project" value="TreeGrafter"/>
</dbReference>
<reference evidence="12" key="1">
    <citation type="submission" date="2022-07" db="EMBL/GenBank/DDBJ databases">
        <authorList>
            <person name="Trinca V."/>
            <person name="Uliana J.V.C."/>
            <person name="Torres T.T."/>
            <person name="Ward R.J."/>
            <person name="Monesi N."/>
        </authorList>
    </citation>
    <scope>NUCLEOTIDE SEQUENCE</scope>
    <source>
        <strain evidence="12">HSMRA1968</strain>
        <tissue evidence="12">Whole embryos</tissue>
    </source>
</reference>
<evidence type="ECO:0000313" key="12">
    <source>
        <dbReference type="EMBL" id="KAJ6646188.1"/>
    </source>
</evidence>
<dbReference type="GO" id="GO:0031201">
    <property type="term" value="C:SNARE complex"/>
    <property type="evidence" value="ECO:0007669"/>
    <property type="project" value="TreeGrafter"/>
</dbReference>
<evidence type="ECO:0000259" key="11">
    <source>
        <dbReference type="Pfam" id="PF05008"/>
    </source>
</evidence>
<dbReference type="SUPFAM" id="SSF58038">
    <property type="entry name" value="SNARE fusion complex"/>
    <property type="match status" value="1"/>
</dbReference>
<dbReference type="InterPro" id="IPR010989">
    <property type="entry name" value="SNARE"/>
</dbReference>
<comment type="subcellular location">
    <subcellularLocation>
        <location evidence="8">Prevacuolar compartment membrane</location>
        <topology evidence="8">Single-pass type IV membrane protein</topology>
    </subcellularLocation>
</comment>